<comment type="function">
    <text evidence="8">F(1)F(0) ATP synthase produces ATP from ADP in the presence of a proton or sodium gradient. F-type ATPases consist of two structural domains, F(1) containing the extramembraneous catalytic core and F(0) containing the membrane proton channel, linked together by a central stalk and a peripheral stalk. During catalysis, ATP synthesis in the catalytic domain of F(1) is coupled via a rotary mechanism of the central stalk subunits to proton translocation.</text>
</comment>
<name>A0A235ESA1_9BURK</name>
<reference evidence="9 10" key="1">
    <citation type="submission" date="2017-07" db="EMBL/GenBank/DDBJ databases">
        <title>Acidovorax KNDSW TSA 6 genome sequence and assembly.</title>
        <authorList>
            <person name="Mayilraj S."/>
        </authorList>
    </citation>
    <scope>NUCLEOTIDE SEQUENCE [LARGE SCALE GENOMIC DNA]</scope>
    <source>
        <strain evidence="9 10">KNDSW-TSA6</strain>
    </source>
</reference>
<keyword evidence="6 8" id="KW-0139">CF(1)</keyword>
<keyword evidence="10" id="KW-1185">Reference proteome</keyword>
<keyword evidence="2 8" id="KW-0813">Transport</keyword>
<sequence>MAELATIARPYAEALFKAATAGAGMDLASTADWVDELAAIAANPQLRQLADNPKVTADQVFAVFTGVARSALPDTAKNFLRTVIDNGRLAALPEVAAQFRALVNGRSGSSDAVVHSAFPMDAAALADVGTALEKRFGRKLNLTAQLDESLIGGIRVVVGDEVLDTSVKARLEQMKAALTA</sequence>
<dbReference type="AlphaFoldDB" id="A0A235ESA1"/>
<dbReference type="InterPro" id="IPR000711">
    <property type="entry name" value="ATPase_OSCP/dsu"/>
</dbReference>
<dbReference type="Proteomes" id="UP000215441">
    <property type="component" value="Unassembled WGS sequence"/>
</dbReference>
<dbReference type="Pfam" id="PF00213">
    <property type="entry name" value="OSCP"/>
    <property type="match status" value="1"/>
</dbReference>
<evidence type="ECO:0000256" key="1">
    <source>
        <dbReference type="ARBA" id="ARBA00004370"/>
    </source>
</evidence>
<dbReference type="GO" id="GO:0005886">
    <property type="term" value="C:plasma membrane"/>
    <property type="evidence" value="ECO:0007669"/>
    <property type="project" value="UniProtKB-SubCell"/>
</dbReference>
<evidence type="ECO:0000256" key="8">
    <source>
        <dbReference type="HAMAP-Rule" id="MF_01416"/>
    </source>
</evidence>
<dbReference type="PRINTS" id="PR00125">
    <property type="entry name" value="ATPASEDELTA"/>
</dbReference>
<gene>
    <name evidence="8" type="primary">atpH</name>
    <name evidence="9" type="ORF">CBY09_02150</name>
</gene>
<dbReference type="HAMAP" id="MF_01416">
    <property type="entry name" value="ATP_synth_delta_bact"/>
    <property type="match status" value="1"/>
</dbReference>
<keyword evidence="8" id="KW-1003">Cell membrane</keyword>
<dbReference type="NCBIfam" id="TIGR01145">
    <property type="entry name" value="ATP_synt_delta"/>
    <property type="match status" value="1"/>
</dbReference>
<evidence type="ECO:0000256" key="3">
    <source>
        <dbReference type="ARBA" id="ARBA00022781"/>
    </source>
</evidence>
<evidence type="ECO:0000256" key="6">
    <source>
        <dbReference type="ARBA" id="ARBA00023196"/>
    </source>
</evidence>
<dbReference type="GO" id="GO:0046933">
    <property type="term" value="F:proton-transporting ATP synthase activity, rotational mechanism"/>
    <property type="evidence" value="ECO:0007669"/>
    <property type="project" value="UniProtKB-UniRule"/>
</dbReference>
<dbReference type="NCBIfam" id="NF004402">
    <property type="entry name" value="PRK05758.2-2"/>
    <property type="match status" value="1"/>
</dbReference>
<keyword evidence="5 8" id="KW-0472">Membrane</keyword>
<comment type="caution">
    <text evidence="9">The sequence shown here is derived from an EMBL/GenBank/DDBJ whole genome shotgun (WGS) entry which is preliminary data.</text>
</comment>
<dbReference type="EMBL" id="NOIG01000002">
    <property type="protein sequence ID" value="OYD51892.1"/>
    <property type="molecule type" value="Genomic_DNA"/>
</dbReference>
<keyword evidence="7 8" id="KW-0066">ATP synthesis</keyword>
<evidence type="ECO:0000256" key="7">
    <source>
        <dbReference type="ARBA" id="ARBA00023310"/>
    </source>
</evidence>
<dbReference type="Gene3D" id="1.10.520.20">
    <property type="entry name" value="N-terminal domain of the delta subunit of the F1F0-ATP synthase"/>
    <property type="match status" value="1"/>
</dbReference>
<dbReference type="SUPFAM" id="SSF47928">
    <property type="entry name" value="N-terminal domain of the delta subunit of the F1F0-ATP synthase"/>
    <property type="match status" value="1"/>
</dbReference>
<dbReference type="GO" id="GO:0045259">
    <property type="term" value="C:proton-transporting ATP synthase complex"/>
    <property type="evidence" value="ECO:0007669"/>
    <property type="project" value="UniProtKB-KW"/>
</dbReference>
<dbReference type="RefSeq" id="WP_094285963.1">
    <property type="nucleotide sequence ID" value="NZ_JAMXHW010000042.1"/>
</dbReference>
<protein>
    <recommendedName>
        <fullName evidence="8">ATP synthase subunit delta</fullName>
    </recommendedName>
    <alternativeName>
        <fullName evidence="8">ATP synthase F(1) sector subunit delta</fullName>
    </alternativeName>
    <alternativeName>
        <fullName evidence="8">F-type ATPase subunit delta</fullName>
        <shortName evidence="8">F-ATPase subunit delta</shortName>
    </alternativeName>
</protein>
<comment type="similarity">
    <text evidence="8">Belongs to the ATPase delta chain family.</text>
</comment>
<proteinExistence type="inferred from homology"/>
<evidence type="ECO:0000313" key="9">
    <source>
        <dbReference type="EMBL" id="OYD51892.1"/>
    </source>
</evidence>
<dbReference type="OrthoDB" id="9816221at2"/>
<accession>A0A235ESA1</accession>
<organism evidence="9 10">
    <name type="scientific">Acidovorax kalamii</name>
    <dbReference type="NCBI Taxonomy" id="2004485"/>
    <lineage>
        <taxon>Bacteria</taxon>
        <taxon>Pseudomonadati</taxon>
        <taxon>Pseudomonadota</taxon>
        <taxon>Betaproteobacteria</taxon>
        <taxon>Burkholderiales</taxon>
        <taxon>Comamonadaceae</taxon>
        <taxon>Acidovorax</taxon>
    </lineage>
</organism>
<keyword evidence="3 8" id="KW-0375">Hydrogen ion transport</keyword>
<dbReference type="PANTHER" id="PTHR11910">
    <property type="entry name" value="ATP SYNTHASE DELTA CHAIN"/>
    <property type="match status" value="1"/>
</dbReference>
<comment type="subcellular location">
    <subcellularLocation>
        <location evidence="8">Cell membrane</location>
        <topology evidence="8">Peripheral membrane protein</topology>
    </subcellularLocation>
    <subcellularLocation>
        <location evidence="1">Membrane</location>
    </subcellularLocation>
</comment>
<evidence type="ECO:0000313" key="10">
    <source>
        <dbReference type="Proteomes" id="UP000215441"/>
    </source>
</evidence>
<comment type="function">
    <text evidence="8">This protein is part of the stalk that links CF(0) to CF(1). It either transmits conformational changes from CF(0) to CF(1) or is implicated in proton conduction.</text>
</comment>
<dbReference type="InterPro" id="IPR026015">
    <property type="entry name" value="ATP_synth_OSCP/delta_N_sf"/>
</dbReference>
<evidence type="ECO:0000256" key="4">
    <source>
        <dbReference type="ARBA" id="ARBA00023065"/>
    </source>
</evidence>
<keyword evidence="4 8" id="KW-0406">Ion transport</keyword>
<evidence type="ECO:0000256" key="2">
    <source>
        <dbReference type="ARBA" id="ARBA00022448"/>
    </source>
</evidence>
<evidence type="ECO:0000256" key="5">
    <source>
        <dbReference type="ARBA" id="ARBA00023136"/>
    </source>
</evidence>